<dbReference type="Proteomes" id="UP000005396">
    <property type="component" value="Unassembled WGS sequence"/>
</dbReference>
<accession>A8RZ63</accession>
<gene>
    <name evidence="1" type="ORF">CLOBOL_05335</name>
</gene>
<reference evidence="1 2" key="2">
    <citation type="submission" date="2007-09" db="EMBL/GenBank/DDBJ databases">
        <title>Draft genome sequence of Clostridium bolteae (ATCC BAA-613).</title>
        <authorList>
            <person name="Sudarsanam P."/>
            <person name="Ley R."/>
            <person name="Guruge J."/>
            <person name="Turnbaugh P.J."/>
            <person name="Mahowald M."/>
            <person name="Liep D."/>
            <person name="Gordon J."/>
        </authorList>
    </citation>
    <scope>NUCLEOTIDE SEQUENCE [LARGE SCALE GENOMIC DNA]</scope>
    <source>
        <strain evidence="2">ATCC BAA-613 / DSM 15670 / CCUG 46953 / JCM 12243 / WAL 16351</strain>
    </source>
</reference>
<dbReference type="AlphaFoldDB" id="A8RZ63"/>
<dbReference type="HOGENOM" id="CLU_3287310_0_0_9"/>
<dbReference type="EMBL" id="ABCC02000039">
    <property type="protein sequence ID" value="EDP14792.1"/>
    <property type="molecule type" value="Genomic_DNA"/>
</dbReference>
<comment type="caution">
    <text evidence="1">The sequence shown here is derived from an EMBL/GenBank/DDBJ whole genome shotgun (WGS) entry which is preliminary data.</text>
</comment>
<name>A8RZ63_ENTBW</name>
<organism evidence="1 2">
    <name type="scientific">Enterocloster bolteae (strain ATCC BAA-613 / DSM 15670 / CCUG 46953 / JCM 12243 / WAL 16351)</name>
    <name type="common">Clostridium bolteae</name>
    <dbReference type="NCBI Taxonomy" id="411902"/>
    <lineage>
        <taxon>Bacteria</taxon>
        <taxon>Bacillati</taxon>
        <taxon>Bacillota</taxon>
        <taxon>Clostridia</taxon>
        <taxon>Lachnospirales</taxon>
        <taxon>Lachnospiraceae</taxon>
        <taxon>Enterocloster</taxon>
    </lineage>
</organism>
<dbReference type="PaxDb" id="411902-CLOBOL_05335"/>
<evidence type="ECO:0000313" key="1">
    <source>
        <dbReference type="EMBL" id="EDP14792.1"/>
    </source>
</evidence>
<reference evidence="1 2" key="1">
    <citation type="submission" date="2007-08" db="EMBL/GenBank/DDBJ databases">
        <authorList>
            <person name="Fulton L."/>
            <person name="Clifton S."/>
            <person name="Fulton B."/>
            <person name="Xu J."/>
            <person name="Minx P."/>
            <person name="Pepin K.H."/>
            <person name="Johnson M."/>
            <person name="Thiruvilangam P."/>
            <person name="Bhonagiri V."/>
            <person name="Nash W.E."/>
            <person name="Mardis E.R."/>
            <person name="Wilson R.K."/>
        </authorList>
    </citation>
    <scope>NUCLEOTIDE SEQUENCE [LARGE SCALE GENOMIC DNA]</scope>
    <source>
        <strain evidence="2">ATCC BAA-613 / DSM 15670 / CCUG 46953 / JCM 12243 / WAL 16351</strain>
    </source>
</reference>
<proteinExistence type="predicted"/>
<evidence type="ECO:0000313" key="2">
    <source>
        <dbReference type="Proteomes" id="UP000005396"/>
    </source>
</evidence>
<sequence>MCFLCSFCIKIFKRYHKNIKFYNHMVLCYINTNQKSIQNV</sequence>
<protein>
    <submittedName>
        <fullName evidence="1">Uncharacterized protein</fullName>
    </submittedName>
</protein>